<dbReference type="AlphaFoldDB" id="A0A6I8NC08"/>
<name>A0A6I8NC08_ORNAN</name>
<dbReference type="GO" id="GO:0005743">
    <property type="term" value="C:mitochondrial inner membrane"/>
    <property type="evidence" value="ECO:0000318"/>
    <property type="project" value="GO_Central"/>
</dbReference>
<evidence type="ECO:0000313" key="2">
    <source>
        <dbReference type="Ensembl" id="ENSOANP00000038733.1"/>
    </source>
</evidence>
<keyword evidence="1" id="KW-1133">Transmembrane helix</keyword>
<dbReference type="RefSeq" id="XP_028920017.1">
    <property type="nucleotide sequence ID" value="XM_029064184.2"/>
</dbReference>
<dbReference type="RefSeq" id="XP_007661638.1">
    <property type="nucleotide sequence ID" value="XM_007663448.4"/>
</dbReference>
<evidence type="ECO:0008006" key="4">
    <source>
        <dbReference type="Google" id="ProtNLM"/>
    </source>
</evidence>
<dbReference type="Pfam" id="PF08695">
    <property type="entry name" value="Coa1"/>
    <property type="match status" value="1"/>
</dbReference>
<dbReference type="OrthoDB" id="10037790at2759"/>
<keyword evidence="3" id="KW-1185">Reference proteome</keyword>
<dbReference type="Ensembl" id="ENSOANT00000076817.1">
    <property type="protein sequence ID" value="ENSOANP00000038733.1"/>
    <property type="gene ID" value="ENSOANG00000049855.1"/>
</dbReference>
<keyword evidence="1" id="KW-0812">Transmembrane</keyword>
<feature type="transmembrane region" description="Helical" evidence="1">
    <location>
        <begin position="12"/>
        <end position="30"/>
    </location>
</feature>
<protein>
    <recommendedName>
        <fullName evidence="4">Cytochrome c oxidase assembly factor 1 homolog</fullName>
    </recommendedName>
</protein>
<dbReference type="Bgee" id="ENSOANG00000049855">
    <property type="expression patterns" value="Expressed in heart and 7 other cell types or tissues"/>
</dbReference>
<gene>
    <name evidence="2" type="primary">LOC100076131</name>
</gene>
<dbReference type="GeneID" id="100076131"/>
<keyword evidence="1" id="KW-0472">Membrane</keyword>
<dbReference type="PANTHER" id="PTHR47148:SF1">
    <property type="entry name" value="CYTOCHROME C OXIDASE ASSEMBLY FACTOR 1 HOMOLOG"/>
    <property type="match status" value="1"/>
</dbReference>
<dbReference type="Proteomes" id="UP000002279">
    <property type="component" value="Chromosome 4"/>
</dbReference>
<dbReference type="RefSeq" id="XP_007661637.1">
    <property type="nucleotide sequence ID" value="XM_007663447.3"/>
</dbReference>
<accession>A0A6I8NC08</accession>
<reference evidence="2 3" key="1">
    <citation type="journal article" date="2008" name="Nature">
        <title>Genome analysis of the platypus reveals unique signatures of evolution.</title>
        <authorList>
            <person name="Warren W.C."/>
            <person name="Hillier L.W."/>
            <person name="Marshall Graves J.A."/>
            <person name="Birney E."/>
            <person name="Ponting C.P."/>
            <person name="Grutzner F."/>
            <person name="Belov K."/>
            <person name="Miller W."/>
            <person name="Clarke L."/>
            <person name="Chinwalla A.T."/>
            <person name="Yang S.P."/>
            <person name="Heger A."/>
            <person name="Locke D.P."/>
            <person name="Miethke P."/>
            <person name="Waters P.D."/>
            <person name="Veyrunes F."/>
            <person name="Fulton L."/>
            <person name="Fulton B."/>
            <person name="Graves T."/>
            <person name="Wallis J."/>
            <person name="Puente X.S."/>
            <person name="Lopez-Otin C."/>
            <person name="Ordonez G.R."/>
            <person name="Eichler E.E."/>
            <person name="Chen L."/>
            <person name="Cheng Z."/>
            <person name="Deakin J.E."/>
            <person name="Alsop A."/>
            <person name="Thompson K."/>
            <person name="Kirby P."/>
            <person name="Papenfuss A.T."/>
            <person name="Wakefield M.J."/>
            <person name="Olender T."/>
            <person name="Lancet D."/>
            <person name="Huttley G.A."/>
            <person name="Smit A.F."/>
            <person name="Pask A."/>
            <person name="Temple-Smith P."/>
            <person name="Batzer M.A."/>
            <person name="Walker J.A."/>
            <person name="Konkel M.K."/>
            <person name="Harris R.S."/>
            <person name="Whittington C.M."/>
            <person name="Wong E.S."/>
            <person name="Gemmell N.J."/>
            <person name="Buschiazzo E."/>
            <person name="Vargas Jentzsch I.M."/>
            <person name="Merkel A."/>
            <person name="Schmitz J."/>
            <person name="Zemann A."/>
            <person name="Churakov G."/>
            <person name="Kriegs J.O."/>
            <person name="Brosius J."/>
            <person name="Murchison E.P."/>
            <person name="Sachidanandam R."/>
            <person name="Smith C."/>
            <person name="Hannon G.J."/>
            <person name="Tsend-Ayush E."/>
            <person name="McMillan D."/>
            <person name="Attenborough R."/>
            <person name="Rens W."/>
            <person name="Ferguson-Smith M."/>
            <person name="Lefevre C.M."/>
            <person name="Sharp J.A."/>
            <person name="Nicholas K.R."/>
            <person name="Ray D.A."/>
            <person name="Kube M."/>
            <person name="Reinhardt R."/>
            <person name="Pringle T.H."/>
            <person name="Taylor J."/>
            <person name="Jones R.C."/>
            <person name="Nixon B."/>
            <person name="Dacheux J.L."/>
            <person name="Niwa H."/>
            <person name="Sekita Y."/>
            <person name="Huang X."/>
            <person name="Stark A."/>
            <person name="Kheradpour P."/>
            <person name="Kellis M."/>
            <person name="Flicek P."/>
            <person name="Chen Y."/>
            <person name="Webber C."/>
            <person name="Hardison R."/>
            <person name="Nelson J."/>
            <person name="Hallsworth-Pepin K."/>
            <person name="Delehaunty K."/>
            <person name="Markovic C."/>
            <person name="Minx P."/>
            <person name="Feng Y."/>
            <person name="Kremitzki C."/>
            <person name="Mitreva M."/>
            <person name="Glasscock J."/>
            <person name="Wylie T."/>
            <person name="Wohldmann P."/>
            <person name="Thiru P."/>
            <person name="Nhan M.N."/>
            <person name="Pohl C.S."/>
            <person name="Smith S.M."/>
            <person name="Hou S."/>
            <person name="Nefedov M."/>
            <person name="de Jong P.J."/>
            <person name="Renfree M.B."/>
            <person name="Mardis E.R."/>
            <person name="Wilson R.K."/>
        </authorList>
    </citation>
    <scope>NUCLEOTIDE SEQUENCE [LARGE SCALE GENOMIC DNA]</scope>
    <source>
        <strain evidence="2 3">Glennie</strain>
    </source>
</reference>
<dbReference type="InterPro" id="IPR014807">
    <property type="entry name" value="Coa1"/>
</dbReference>
<dbReference type="RefSeq" id="XP_001507552.3">
    <property type="nucleotide sequence ID" value="XM_001507502.5"/>
</dbReference>
<dbReference type="RefSeq" id="XP_028920015.1">
    <property type="nucleotide sequence ID" value="XM_029064182.2"/>
</dbReference>
<dbReference type="KEGG" id="oaa:100076131"/>
<dbReference type="GO" id="GO:0033617">
    <property type="term" value="P:mitochondrial respiratory chain complex IV assembly"/>
    <property type="evidence" value="ECO:0000318"/>
    <property type="project" value="GO_Central"/>
</dbReference>
<dbReference type="GeneTree" id="ENSGT00440000033985"/>
<reference evidence="2" key="3">
    <citation type="submission" date="2025-09" db="UniProtKB">
        <authorList>
            <consortium name="Ensembl"/>
        </authorList>
    </citation>
    <scope>IDENTIFICATION</scope>
    <source>
        <strain evidence="2">Glennie</strain>
    </source>
</reference>
<dbReference type="GO" id="GO:0032981">
    <property type="term" value="P:mitochondrial respiratory chain complex I assembly"/>
    <property type="evidence" value="ECO:0000318"/>
    <property type="project" value="GO_Central"/>
</dbReference>
<dbReference type="OMA" id="RQCWCLQ"/>
<sequence>MPAVLRKLKHLAIYMTLLSGGGCTLMYYLMQKNFAKSEFYQLALEELKRQPAVLEALGAPPLKVHHISLTDGHNRIDVSGAQIKVPVSGSKTAGELYIHALRDVPRKRWNLQEVILNLRDGQRVPVYRAEVESEAGGMASEPPEV</sequence>
<evidence type="ECO:0000313" key="3">
    <source>
        <dbReference type="Proteomes" id="UP000002279"/>
    </source>
</evidence>
<dbReference type="InParanoid" id="A0A6I8NC08"/>
<evidence type="ECO:0000256" key="1">
    <source>
        <dbReference type="SAM" id="Phobius"/>
    </source>
</evidence>
<reference evidence="2" key="2">
    <citation type="submission" date="2025-08" db="UniProtKB">
        <authorList>
            <consortium name="Ensembl"/>
        </authorList>
    </citation>
    <scope>IDENTIFICATION</scope>
    <source>
        <strain evidence="2">Glennie</strain>
    </source>
</reference>
<dbReference type="PROSITE" id="PS51257">
    <property type="entry name" value="PROKAR_LIPOPROTEIN"/>
    <property type="match status" value="1"/>
</dbReference>
<proteinExistence type="predicted"/>
<dbReference type="PANTHER" id="PTHR47148">
    <property type="entry name" value="CYTOCHROME C OXIDASE ASSEMBLY FACTOR 1 HOMOLOG"/>
    <property type="match status" value="1"/>
</dbReference>
<dbReference type="RefSeq" id="XP_028920014.1">
    <property type="nucleotide sequence ID" value="XM_029064181.2"/>
</dbReference>
<dbReference type="FunCoup" id="A0A6I8NC08">
    <property type="interactions" value="557"/>
</dbReference>
<organism evidence="2 3">
    <name type="scientific">Ornithorhynchus anatinus</name>
    <name type="common">Duckbill platypus</name>
    <dbReference type="NCBI Taxonomy" id="9258"/>
    <lineage>
        <taxon>Eukaryota</taxon>
        <taxon>Metazoa</taxon>
        <taxon>Chordata</taxon>
        <taxon>Craniata</taxon>
        <taxon>Vertebrata</taxon>
        <taxon>Euteleostomi</taxon>
        <taxon>Mammalia</taxon>
        <taxon>Monotremata</taxon>
        <taxon>Ornithorhynchidae</taxon>
        <taxon>Ornithorhynchus</taxon>
    </lineage>
</organism>